<evidence type="ECO:0000313" key="2">
    <source>
        <dbReference type="EMBL" id="CAH2039906.1"/>
    </source>
</evidence>
<dbReference type="EMBL" id="OW152823">
    <property type="protein sequence ID" value="CAH2039906.1"/>
    <property type="molecule type" value="Genomic_DNA"/>
</dbReference>
<gene>
    <name evidence="2" type="ORF">IPOD504_LOCUS2097</name>
</gene>
<feature type="compositionally biased region" description="Polar residues" evidence="1">
    <location>
        <begin position="77"/>
        <end position="86"/>
    </location>
</feature>
<reference evidence="2" key="1">
    <citation type="submission" date="2022-03" db="EMBL/GenBank/DDBJ databases">
        <authorList>
            <person name="Martin H S."/>
        </authorList>
    </citation>
    <scope>NUCLEOTIDE SEQUENCE</scope>
</reference>
<organism evidence="2 3">
    <name type="scientific">Iphiclides podalirius</name>
    <name type="common">scarce swallowtail</name>
    <dbReference type="NCBI Taxonomy" id="110791"/>
    <lineage>
        <taxon>Eukaryota</taxon>
        <taxon>Metazoa</taxon>
        <taxon>Ecdysozoa</taxon>
        <taxon>Arthropoda</taxon>
        <taxon>Hexapoda</taxon>
        <taxon>Insecta</taxon>
        <taxon>Pterygota</taxon>
        <taxon>Neoptera</taxon>
        <taxon>Endopterygota</taxon>
        <taxon>Lepidoptera</taxon>
        <taxon>Glossata</taxon>
        <taxon>Ditrysia</taxon>
        <taxon>Papilionoidea</taxon>
        <taxon>Papilionidae</taxon>
        <taxon>Papilioninae</taxon>
        <taxon>Iphiclides</taxon>
    </lineage>
</organism>
<evidence type="ECO:0000256" key="1">
    <source>
        <dbReference type="SAM" id="MobiDB-lite"/>
    </source>
</evidence>
<keyword evidence="3" id="KW-1185">Reference proteome</keyword>
<sequence>MNVLSITVANSRSQGTFTTIKVDSIQHTWPNSGKHSERIAAYGNIDECVREQASPQMNFLDPTLATGCTLVSTEESKLTQAVSGTDKSAPRMNIQKRGRRRRTQPPIIQARH</sequence>
<dbReference type="Proteomes" id="UP000837857">
    <property type="component" value="Chromosome 11"/>
</dbReference>
<feature type="non-terminal residue" evidence="2">
    <location>
        <position position="112"/>
    </location>
</feature>
<name>A0ABN8HQT7_9NEOP</name>
<evidence type="ECO:0000313" key="3">
    <source>
        <dbReference type="Proteomes" id="UP000837857"/>
    </source>
</evidence>
<protein>
    <submittedName>
        <fullName evidence="2">Uncharacterized protein</fullName>
    </submittedName>
</protein>
<proteinExistence type="predicted"/>
<accession>A0ABN8HQT7</accession>
<feature type="region of interest" description="Disordered" evidence="1">
    <location>
        <begin position="77"/>
        <end position="112"/>
    </location>
</feature>
<feature type="compositionally biased region" description="Basic residues" evidence="1">
    <location>
        <begin position="94"/>
        <end position="103"/>
    </location>
</feature>